<accession>A0A151ALH6</accession>
<feature type="transmembrane region" description="Helical" evidence="1">
    <location>
        <begin position="144"/>
        <end position="169"/>
    </location>
</feature>
<keyword evidence="1" id="KW-0472">Membrane</keyword>
<feature type="transmembrane region" description="Helical" evidence="1">
    <location>
        <begin position="6"/>
        <end position="25"/>
    </location>
</feature>
<proteinExistence type="predicted"/>
<dbReference type="PANTHER" id="PTHR36111">
    <property type="entry name" value="INNER MEMBRANE PROTEIN-RELATED"/>
    <property type="match status" value="1"/>
</dbReference>
<sequence>MLGTIVNSLAVVGGSIIGMLVKGGLSEKVSKTVMDGLALCVLFIGVSNIVGVSGKLDSNGFLVVIISIVVGGGLGEKIDIDKAVENLGKNIEVKLKGKGGQVAQGFVTSSLLFCIGAMAIIGSLESGLSGNHKTLFAKSVLDGISSIVFSSSLGIGVMISAVSVFLYQGLITLGASFLKDILIEGVITNMTAIGGLLIIALSLNMLGTAKIKVANLLPAIFLPIIYQVVLSLIR</sequence>
<protein>
    <submittedName>
        <fullName evidence="2">Putative membrane protein YdfK</fullName>
    </submittedName>
</protein>
<comment type="caution">
    <text evidence="2">The sequence shown here is derived from an EMBL/GenBank/DDBJ whole genome shotgun (WGS) entry which is preliminary data.</text>
</comment>
<name>A0A151ALH6_9CLOT</name>
<feature type="transmembrane region" description="Helical" evidence="1">
    <location>
        <begin position="101"/>
        <end position="124"/>
    </location>
</feature>
<dbReference type="PATRIC" id="fig|1121305.3.peg.1990"/>
<evidence type="ECO:0000256" key="1">
    <source>
        <dbReference type="SAM" id="Phobius"/>
    </source>
</evidence>
<feature type="transmembrane region" description="Helical" evidence="1">
    <location>
        <begin position="181"/>
        <end position="201"/>
    </location>
</feature>
<dbReference type="Pfam" id="PF04474">
    <property type="entry name" value="DUF554"/>
    <property type="match status" value="1"/>
</dbReference>
<feature type="transmembrane region" description="Helical" evidence="1">
    <location>
        <begin position="213"/>
        <end position="233"/>
    </location>
</feature>
<dbReference type="PANTHER" id="PTHR36111:SF2">
    <property type="entry name" value="INNER MEMBRANE PROTEIN"/>
    <property type="match status" value="1"/>
</dbReference>
<gene>
    <name evidence="2" type="primary">ydfK</name>
    <name evidence="2" type="ORF">CLCOL_19870</name>
</gene>
<feature type="transmembrane region" description="Helical" evidence="1">
    <location>
        <begin position="37"/>
        <end position="54"/>
    </location>
</feature>
<dbReference type="RefSeq" id="WP_061858808.1">
    <property type="nucleotide sequence ID" value="NZ_LTBB01000010.1"/>
</dbReference>
<dbReference type="InterPro" id="IPR007563">
    <property type="entry name" value="DUF554"/>
</dbReference>
<dbReference type="AlphaFoldDB" id="A0A151ALH6"/>
<evidence type="ECO:0000313" key="3">
    <source>
        <dbReference type="Proteomes" id="UP000075374"/>
    </source>
</evidence>
<dbReference type="EMBL" id="LTBB01000010">
    <property type="protein sequence ID" value="KYH28495.1"/>
    <property type="molecule type" value="Genomic_DNA"/>
</dbReference>
<organism evidence="2 3">
    <name type="scientific">Clostridium colicanis DSM 13634</name>
    <dbReference type="NCBI Taxonomy" id="1121305"/>
    <lineage>
        <taxon>Bacteria</taxon>
        <taxon>Bacillati</taxon>
        <taxon>Bacillota</taxon>
        <taxon>Clostridia</taxon>
        <taxon>Eubacteriales</taxon>
        <taxon>Clostridiaceae</taxon>
        <taxon>Clostridium</taxon>
    </lineage>
</organism>
<keyword evidence="3" id="KW-1185">Reference proteome</keyword>
<reference evidence="2 3" key="1">
    <citation type="submission" date="2016-02" db="EMBL/GenBank/DDBJ databases">
        <title>Genome sequence of Clostridium colicanis DSM 13634.</title>
        <authorList>
            <person name="Poehlein A."/>
            <person name="Daniel R."/>
        </authorList>
    </citation>
    <scope>NUCLEOTIDE SEQUENCE [LARGE SCALE GENOMIC DNA]</scope>
    <source>
        <strain evidence="2 3">DSM 13634</strain>
    </source>
</reference>
<keyword evidence="1" id="KW-0812">Transmembrane</keyword>
<dbReference type="Proteomes" id="UP000075374">
    <property type="component" value="Unassembled WGS sequence"/>
</dbReference>
<evidence type="ECO:0000313" key="2">
    <source>
        <dbReference type="EMBL" id="KYH28495.1"/>
    </source>
</evidence>
<keyword evidence="1" id="KW-1133">Transmembrane helix</keyword>